<dbReference type="SUPFAM" id="SSF56672">
    <property type="entry name" value="DNA/RNA polymerases"/>
    <property type="match status" value="1"/>
</dbReference>
<dbReference type="AlphaFoldDB" id="A0A4V5P032"/>
<dbReference type="InterPro" id="IPR000477">
    <property type="entry name" value="RT_dom"/>
</dbReference>
<dbReference type="InterPro" id="IPR043128">
    <property type="entry name" value="Rev_trsase/Diguanyl_cyclase"/>
</dbReference>
<dbReference type="Gene3D" id="3.30.70.270">
    <property type="match status" value="1"/>
</dbReference>
<dbReference type="GO" id="GO:0003964">
    <property type="term" value="F:RNA-directed DNA polymerase activity"/>
    <property type="evidence" value="ECO:0007669"/>
    <property type="project" value="UniProtKB-KW"/>
</dbReference>
<dbReference type="FunFam" id="3.30.70.270:FF:000003">
    <property type="entry name" value="Transposon Ty3-G Gag-Pol polyprotein"/>
    <property type="match status" value="1"/>
</dbReference>
<dbReference type="PANTHER" id="PTHR24559">
    <property type="entry name" value="TRANSPOSON TY3-I GAG-POL POLYPROTEIN"/>
    <property type="match status" value="1"/>
</dbReference>
<evidence type="ECO:0000259" key="1">
    <source>
        <dbReference type="Pfam" id="PF00078"/>
    </source>
</evidence>
<dbReference type="Pfam" id="PF00078">
    <property type="entry name" value="RVT_1"/>
    <property type="match status" value="1"/>
</dbReference>
<reference evidence="2 3" key="1">
    <citation type="journal article" date="2011" name="J. Microbiol.">
        <title>Bacillus kyonggiensis sp. nov., isolated from soil of a lettuce field.</title>
        <authorList>
            <person name="Dong K."/>
            <person name="Lee S."/>
        </authorList>
    </citation>
    <scope>NUCLEOTIDE SEQUENCE [LARGE SCALE GENOMIC DNA]</scope>
    <source>
        <strain evidence="2 3">NB22</strain>
    </source>
</reference>
<keyword evidence="2" id="KW-0808">Transferase</keyword>
<evidence type="ECO:0000313" key="3">
    <source>
        <dbReference type="Proteomes" id="UP000307756"/>
    </source>
</evidence>
<keyword evidence="3" id="KW-1185">Reference proteome</keyword>
<keyword evidence="2" id="KW-0695">RNA-directed DNA polymerase</keyword>
<accession>A0A4V5P032</accession>
<dbReference type="InterPro" id="IPR053134">
    <property type="entry name" value="RNA-dir_DNA_polymerase"/>
</dbReference>
<sequence>MISSTIMTEDHEPSSFIFPEPELILTSAFDDLLEINLGTEVDPRPTFISKNLSEQQASQITKVLTEFRDCFAWNYTEMPGLSSEIVAHKLSLNPTIPPIKQAPHRMRHDLEMAVINETKKLIDVGFIREEQYPTWIASIVPVRKKNGQLRICIDFWDLNKACPKDEFPLPIPELMIDIASTNAMFSFMDGLSGYNQIKMASEDEKHTSFRTPLGIFCYKVMPFGLKNAGATYQRAMTQIFDEFQKEVGCYIDDIVIKSTLSHEHEQDLRTVFQRLRKYNLKMNPLKCPFGVSSVKFLGFIVRQRGIEIDPIKIKAIVEMQRKV</sequence>
<keyword evidence="2" id="KW-0548">Nucleotidyltransferase</keyword>
<dbReference type="Proteomes" id="UP000307756">
    <property type="component" value="Unassembled WGS sequence"/>
</dbReference>
<proteinExistence type="predicted"/>
<dbReference type="InterPro" id="IPR043502">
    <property type="entry name" value="DNA/RNA_pol_sf"/>
</dbReference>
<dbReference type="Gene3D" id="3.10.10.10">
    <property type="entry name" value="HIV Type 1 Reverse Transcriptase, subunit A, domain 1"/>
    <property type="match status" value="1"/>
</dbReference>
<dbReference type="CDD" id="cd01647">
    <property type="entry name" value="RT_LTR"/>
    <property type="match status" value="1"/>
</dbReference>
<evidence type="ECO:0000313" key="2">
    <source>
        <dbReference type="EMBL" id="TKC11716.1"/>
    </source>
</evidence>
<dbReference type="PANTHER" id="PTHR24559:SF439">
    <property type="entry name" value="RETROTRANSPOSON, UNCLASSIFIED-LIKE PROTEIN"/>
    <property type="match status" value="1"/>
</dbReference>
<gene>
    <name evidence="2" type="ORF">FA727_23760</name>
</gene>
<dbReference type="EMBL" id="SWBM01000048">
    <property type="protein sequence ID" value="TKC11716.1"/>
    <property type="molecule type" value="Genomic_DNA"/>
</dbReference>
<name>A0A4V5P032_9BACI</name>
<comment type="caution">
    <text evidence="2">The sequence shown here is derived from an EMBL/GenBank/DDBJ whole genome shotgun (WGS) entry which is preliminary data.</text>
</comment>
<feature type="domain" description="Reverse transcriptase" evidence="1">
    <location>
        <begin position="142"/>
        <end position="301"/>
    </location>
</feature>
<organism evidence="2 3">
    <name type="scientific">Robertmurraya kyonggiensis</name>
    <dbReference type="NCBI Taxonomy" id="1037680"/>
    <lineage>
        <taxon>Bacteria</taxon>
        <taxon>Bacillati</taxon>
        <taxon>Bacillota</taxon>
        <taxon>Bacilli</taxon>
        <taxon>Bacillales</taxon>
        <taxon>Bacillaceae</taxon>
        <taxon>Robertmurraya</taxon>
    </lineage>
</organism>
<protein>
    <submittedName>
        <fullName evidence="2">RNA-directed DNA polymerase</fullName>
    </submittedName>
</protein>